<proteinExistence type="predicted"/>
<comment type="caution">
    <text evidence="2">The sequence shown here is derived from an EMBL/GenBank/DDBJ whole genome shotgun (WGS) entry which is preliminary data.</text>
</comment>
<feature type="compositionally biased region" description="Polar residues" evidence="1">
    <location>
        <begin position="22"/>
        <end position="31"/>
    </location>
</feature>
<accession>A0ABV5QTS3</accession>
<reference evidence="2 3" key="1">
    <citation type="submission" date="2024-09" db="EMBL/GenBank/DDBJ databases">
        <authorList>
            <person name="Sun Q."/>
            <person name="Mori K."/>
        </authorList>
    </citation>
    <scope>NUCLEOTIDE SEQUENCE [LARGE SCALE GENOMIC DNA]</scope>
    <source>
        <strain evidence="2 3">JCM 4414</strain>
    </source>
</reference>
<evidence type="ECO:0000256" key="1">
    <source>
        <dbReference type="SAM" id="MobiDB-lite"/>
    </source>
</evidence>
<protein>
    <submittedName>
        <fullName evidence="2">Uncharacterized protein</fullName>
    </submittedName>
</protein>
<dbReference type="EMBL" id="JBHMCT010000013">
    <property type="protein sequence ID" value="MFB9556867.1"/>
    <property type="molecule type" value="Genomic_DNA"/>
</dbReference>
<keyword evidence="3" id="KW-1185">Reference proteome</keyword>
<gene>
    <name evidence="2" type="ORF">ACFFTP_22075</name>
</gene>
<dbReference type="Proteomes" id="UP001589716">
    <property type="component" value="Unassembled WGS sequence"/>
</dbReference>
<evidence type="ECO:0000313" key="2">
    <source>
        <dbReference type="EMBL" id="MFB9556867.1"/>
    </source>
</evidence>
<sequence length="175" mass="18731">MTSLPGTHRSGRLAPHPRIPRSENTSLTSHTPLDGPPPAAGDEPDARFPYGNLLFALTARVNTSTDEREVAAVLHQVLDGNDGLLTRLAELFDAAAEKARAHDRNDGDDDAFHLAKDLAEAAARLRRLGEDLHVVPERMVDLAPASPQQPWQPVHPGVLPGLPTALPAPMPGRAP</sequence>
<feature type="region of interest" description="Disordered" evidence="1">
    <location>
        <begin position="1"/>
        <end position="46"/>
    </location>
</feature>
<name>A0ABV5QTS3_9ACTN</name>
<evidence type="ECO:0000313" key="3">
    <source>
        <dbReference type="Proteomes" id="UP001589716"/>
    </source>
</evidence>
<organism evidence="2 3">
    <name type="scientific">Streptomyces roseoviridis</name>
    <dbReference type="NCBI Taxonomy" id="67361"/>
    <lineage>
        <taxon>Bacteria</taxon>
        <taxon>Bacillati</taxon>
        <taxon>Actinomycetota</taxon>
        <taxon>Actinomycetes</taxon>
        <taxon>Kitasatosporales</taxon>
        <taxon>Streptomycetaceae</taxon>
        <taxon>Streptomyces</taxon>
    </lineage>
</organism>
<dbReference type="RefSeq" id="WP_345484687.1">
    <property type="nucleotide sequence ID" value="NZ_BAAAWU010000001.1"/>
</dbReference>